<evidence type="ECO:0000256" key="6">
    <source>
        <dbReference type="HAMAP-Rule" id="MF_02079"/>
    </source>
</evidence>
<evidence type="ECO:0000313" key="8">
    <source>
        <dbReference type="Proteomes" id="UP000029622"/>
    </source>
</evidence>
<proteinExistence type="inferred from homology"/>
<dbReference type="InterPro" id="IPR011923">
    <property type="entry name" value="RodA/MrdB"/>
</dbReference>
<evidence type="ECO:0000256" key="5">
    <source>
        <dbReference type="ARBA" id="ARBA00023136"/>
    </source>
</evidence>
<feature type="transmembrane region" description="Helical" evidence="6">
    <location>
        <begin position="118"/>
        <end position="141"/>
    </location>
</feature>
<protein>
    <recommendedName>
        <fullName evidence="6">Peptidoglycan glycosyltransferase RodA</fullName>
        <shortName evidence="6">PGT</shortName>
        <ecNumber evidence="6">2.4.99.28</ecNumber>
    </recommendedName>
    <alternativeName>
        <fullName evidence="6">Cell elongation protein RodA</fullName>
    </alternativeName>
    <alternativeName>
        <fullName evidence="6">Cell wall polymerase</fullName>
    </alternativeName>
    <alternativeName>
        <fullName evidence="6">Peptidoglycan polymerase</fullName>
        <shortName evidence="6">PG polymerase</shortName>
    </alternativeName>
</protein>
<feature type="transmembrane region" description="Helical" evidence="6">
    <location>
        <begin position="86"/>
        <end position="106"/>
    </location>
</feature>
<feature type="transmembrane region" description="Helical" evidence="6">
    <location>
        <begin position="153"/>
        <end position="170"/>
    </location>
</feature>
<keyword evidence="6" id="KW-0328">Glycosyltransferase</keyword>
<comment type="function">
    <text evidence="6">Peptidoglycan polymerase that is essential for cell wall elongation.</text>
</comment>
<dbReference type="PANTHER" id="PTHR30474:SF1">
    <property type="entry name" value="PEPTIDOGLYCAN GLYCOSYLTRANSFERASE MRDB"/>
    <property type="match status" value="1"/>
</dbReference>
<dbReference type="PANTHER" id="PTHR30474">
    <property type="entry name" value="CELL CYCLE PROTEIN"/>
    <property type="match status" value="1"/>
</dbReference>
<name>A0A096BGK1_9FIRM</name>
<keyword evidence="5 6" id="KW-0472">Membrane</keyword>
<dbReference type="AlphaFoldDB" id="A0A096BGK1"/>
<feature type="transmembrane region" description="Helical" evidence="6">
    <location>
        <begin position="198"/>
        <end position="216"/>
    </location>
</feature>
<keyword evidence="3 6" id="KW-0133">Cell shape</keyword>
<organism evidence="7 8">
    <name type="scientific">Caloranaerobacter azorensis H53214</name>
    <dbReference type="NCBI Taxonomy" id="1156417"/>
    <lineage>
        <taxon>Bacteria</taxon>
        <taxon>Bacillati</taxon>
        <taxon>Bacillota</taxon>
        <taxon>Tissierellia</taxon>
        <taxon>Tissierellales</taxon>
        <taxon>Thermohalobacteraceae</taxon>
        <taxon>Caloranaerobacter</taxon>
    </lineage>
</organism>
<dbReference type="GO" id="GO:0051301">
    <property type="term" value="P:cell division"/>
    <property type="evidence" value="ECO:0007669"/>
    <property type="project" value="InterPro"/>
</dbReference>
<feature type="transmembrane region" description="Helical" evidence="6">
    <location>
        <begin position="277"/>
        <end position="303"/>
    </location>
</feature>
<dbReference type="GO" id="GO:0009252">
    <property type="term" value="P:peptidoglycan biosynthetic process"/>
    <property type="evidence" value="ECO:0007669"/>
    <property type="project" value="UniProtKB-UniRule"/>
</dbReference>
<evidence type="ECO:0000256" key="3">
    <source>
        <dbReference type="ARBA" id="ARBA00022960"/>
    </source>
</evidence>
<feature type="transmembrane region" description="Helical" evidence="6">
    <location>
        <begin position="315"/>
        <end position="333"/>
    </location>
</feature>
<comment type="similarity">
    <text evidence="6">Belongs to the SEDS family. MrdB/RodA subfamily.</text>
</comment>
<dbReference type="GO" id="GO:0071555">
    <property type="term" value="P:cell wall organization"/>
    <property type="evidence" value="ECO:0007669"/>
    <property type="project" value="UniProtKB-KW"/>
</dbReference>
<dbReference type="GO" id="GO:0008360">
    <property type="term" value="P:regulation of cell shape"/>
    <property type="evidence" value="ECO:0007669"/>
    <property type="project" value="UniProtKB-KW"/>
</dbReference>
<feature type="transmembrane region" description="Helical" evidence="6">
    <location>
        <begin position="61"/>
        <end position="79"/>
    </location>
</feature>
<dbReference type="NCBIfam" id="TIGR02210">
    <property type="entry name" value="rodA_shape"/>
    <property type="match status" value="1"/>
</dbReference>
<dbReference type="Proteomes" id="UP000029622">
    <property type="component" value="Unassembled WGS sequence"/>
</dbReference>
<comment type="caution">
    <text evidence="7">The sequence shown here is derived from an EMBL/GenBank/DDBJ whole genome shotgun (WGS) entry which is preliminary data.</text>
</comment>
<gene>
    <name evidence="6" type="primary">rodA</name>
    <name evidence="7" type="ORF">Y919_06865</name>
</gene>
<dbReference type="EMBL" id="AZTB01000030">
    <property type="protein sequence ID" value="KGG80325.1"/>
    <property type="molecule type" value="Genomic_DNA"/>
</dbReference>
<reference evidence="7 8" key="1">
    <citation type="submission" date="2013-12" db="EMBL/GenBank/DDBJ databases">
        <title>Draft genome sequence of Caloranaerobacter sp. H53214.</title>
        <authorList>
            <person name="Jiang L.J."/>
            <person name="Shao Z.Z."/>
            <person name="Long M.N."/>
        </authorList>
    </citation>
    <scope>NUCLEOTIDE SEQUENCE [LARGE SCALE GENOMIC DNA]</scope>
    <source>
        <strain evidence="7 8">H53214</strain>
    </source>
</reference>
<comment type="subcellular location">
    <subcellularLocation>
        <location evidence="6">Cell membrane</location>
        <topology evidence="6">Multi-pass membrane protein</topology>
    </subcellularLocation>
    <subcellularLocation>
        <location evidence="1">Membrane</location>
        <topology evidence="1">Multi-pass membrane protein</topology>
    </subcellularLocation>
</comment>
<dbReference type="GO" id="GO:0032153">
    <property type="term" value="C:cell division site"/>
    <property type="evidence" value="ECO:0007669"/>
    <property type="project" value="TreeGrafter"/>
</dbReference>
<feature type="transmembrane region" description="Helical" evidence="6">
    <location>
        <begin position="353"/>
        <end position="374"/>
    </location>
</feature>
<feature type="transmembrane region" description="Helical" evidence="6">
    <location>
        <begin position="12"/>
        <end position="33"/>
    </location>
</feature>
<dbReference type="InterPro" id="IPR001182">
    <property type="entry name" value="FtsW/RodA"/>
</dbReference>
<keyword evidence="4 6" id="KW-1133">Transmembrane helix</keyword>
<evidence type="ECO:0000313" key="7">
    <source>
        <dbReference type="EMBL" id="KGG80325.1"/>
    </source>
</evidence>
<keyword evidence="2 6" id="KW-0812">Transmembrane</keyword>
<keyword evidence="6" id="KW-0961">Cell wall biogenesis/degradation</keyword>
<comment type="pathway">
    <text evidence="6">Cell wall biogenesis; peptidoglycan biosynthesis.</text>
</comment>
<dbReference type="STRING" id="1156417.Y919_06865"/>
<sequence>MLERKLWKKFDYILFITIILLCIYGFIVIASATSKTKGSDIQLDINFLKQLIKNPFLKTQITSFVLGLIAIFILALFNYETFGRLYLLIYGFCNLLLIAVLLFGIGEETWGAKSWLSIGSFSFQPSEIVKIGIIISVAKFIDNNKEKINEPFTLLKILMFSLAPVALILMQPDFGTATVFMFFIFIMLFIAGLNIKYILYAVGAGLISLPVLWLFLLEDYQKDRIRVFLDPSLDAMGAGYQVIQSKIAIGSGKILGRGLFHGVQTQYGFLPEKHTDFIFAVIGEELGLIGGLVLLLLYFIMLYRLIIIAKNSKDLTGSLIVIGIAAMISFHIIENIGMTMGLMPVTGIPLPFISYGGTFLLANLISIGLVLSIGMRRDKLNF</sequence>
<dbReference type="Pfam" id="PF01098">
    <property type="entry name" value="FTSW_RODA_SPOVE"/>
    <property type="match status" value="1"/>
</dbReference>
<keyword evidence="6" id="KW-0573">Peptidoglycan synthesis</keyword>
<comment type="catalytic activity">
    <reaction evidence="6">
        <text>[GlcNAc-(1-&gt;4)-Mur2Ac(oyl-L-Ala-gamma-D-Glu-L-Lys-D-Ala-D-Ala)](n)-di-trans,octa-cis-undecaprenyl diphosphate + beta-D-GlcNAc-(1-&gt;4)-Mur2Ac(oyl-L-Ala-gamma-D-Glu-L-Lys-D-Ala-D-Ala)-di-trans,octa-cis-undecaprenyl diphosphate = [GlcNAc-(1-&gt;4)-Mur2Ac(oyl-L-Ala-gamma-D-Glu-L-Lys-D-Ala-D-Ala)](n+1)-di-trans,octa-cis-undecaprenyl diphosphate + di-trans,octa-cis-undecaprenyl diphosphate + H(+)</text>
        <dbReference type="Rhea" id="RHEA:23708"/>
        <dbReference type="Rhea" id="RHEA-COMP:9602"/>
        <dbReference type="Rhea" id="RHEA-COMP:9603"/>
        <dbReference type="ChEBI" id="CHEBI:15378"/>
        <dbReference type="ChEBI" id="CHEBI:58405"/>
        <dbReference type="ChEBI" id="CHEBI:60033"/>
        <dbReference type="ChEBI" id="CHEBI:78435"/>
        <dbReference type="EC" id="2.4.99.28"/>
    </reaction>
</comment>
<dbReference type="GO" id="GO:0008955">
    <property type="term" value="F:peptidoglycan glycosyltransferase activity"/>
    <property type="evidence" value="ECO:0007669"/>
    <property type="project" value="UniProtKB-UniRule"/>
</dbReference>
<evidence type="ECO:0000256" key="2">
    <source>
        <dbReference type="ARBA" id="ARBA00022692"/>
    </source>
</evidence>
<dbReference type="HAMAP" id="MF_02079">
    <property type="entry name" value="PGT_RodA"/>
    <property type="match status" value="1"/>
</dbReference>
<dbReference type="EC" id="2.4.99.28" evidence="6"/>
<accession>A0A096BGK1</accession>
<feature type="transmembrane region" description="Helical" evidence="6">
    <location>
        <begin position="176"/>
        <end position="193"/>
    </location>
</feature>
<dbReference type="GO" id="GO:0005886">
    <property type="term" value="C:plasma membrane"/>
    <property type="evidence" value="ECO:0007669"/>
    <property type="project" value="UniProtKB-SubCell"/>
</dbReference>
<evidence type="ECO:0000256" key="1">
    <source>
        <dbReference type="ARBA" id="ARBA00004141"/>
    </source>
</evidence>
<keyword evidence="6" id="KW-1003">Cell membrane</keyword>
<dbReference type="GO" id="GO:0015648">
    <property type="term" value="F:lipid-linked peptidoglycan transporter activity"/>
    <property type="evidence" value="ECO:0007669"/>
    <property type="project" value="TreeGrafter"/>
</dbReference>
<keyword evidence="6" id="KW-0808">Transferase</keyword>
<evidence type="ECO:0000256" key="4">
    <source>
        <dbReference type="ARBA" id="ARBA00022989"/>
    </source>
</evidence>
<dbReference type="RefSeq" id="WP_035163506.1">
    <property type="nucleotide sequence ID" value="NZ_AZTB01000030.1"/>
</dbReference>
<dbReference type="UniPathway" id="UPA00219"/>